<protein>
    <recommendedName>
        <fullName evidence="7">Major facilitator superfamily (MFS) profile domain-containing protein</fullName>
    </recommendedName>
</protein>
<feature type="transmembrane region" description="Helical" evidence="6">
    <location>
        <begin position="424"/>
        <end position="445"/>
    </location>
</feature>
<dbReference type="SUPFAM" id="SSF103473">
    <property type="entry name" value="MFS general substrate transporter"/>
    <property type="match status" value="1"/>
</dbReference>
<dbReference type="PANTHER" id="PTHR23502:SF23">
    <property type="entry name" value="FLUCONAZOLE RESISTANCE PROTEIN 1"/>
    <property type="match status" value="1"/>
</dbReference>
<dbReference type="PROSITE" id="PS50850">
    <property type="entry name" value="MFS"/>
    <property type="match status" value="1"/>
</dbReference>
<evidence type="ECO:0000256" key="6">
    <source>
        <dbReference type="SAM" id="Phobius"/>
    </source>
</evidence>
<feature type="transmembrane region" description="Helical" evidence="6">
    <location>
        <begin position="150"/>
        <end position="168"/>
    </location>
</feature>
<dbReference type="InterPro" id="IPR020846">
    <property type="entry name" value="MFS_dom"/>
</dbReference>
<dbReference type="PANTHER" id="PTHR23502">
    <property type="entry name" value="MAJOR FACILITATOR SUPERFAMILY"/>
    <property type="match status" value="1"/>
</dbReference>
<evidence type="ECO:0000256" key="2">
    <source>
        <dbReference type="ARBA" id="ARBA00022692"/>
    </source>
</evidence>
<dbReference type="GO" id="GO:1990961">
    <property type="term" value="P:xenobiotic detoxification by transmembrane export across the plasma membrane"/>
    <property type="evidence" value="ECO:0007669"/>
    <property type="project" value="TreeGrafter"/>
</dbReference>
<dbReference type="EMBL" id="JAFIQS010000006">
    <property type="protein sequence ID" value="KAG5168310.1"/>
    <property type="molecule type" value="Genomic_DNA"/>
</dbReference>
<feature type="transmembrane region" description="Helical" evidence="6">
    <location>
        <begin position="384"/>
        <end position="403"/>
    </location>
</feature>
<feature type="transmembrane region" description="Helical" evidence="6">
    <location>
        <begin position="180"/>
        <end position="199"/>
    </location>
</feature>
<comment type="caution">
    <text evidence="8">The sequence shown here is derived from an EMBL/GenBank/DDBJ whole genome shotgun (WGS) entry which is preliminary data.</text>
</comment>
<feature type="region of interest" description="Disordered" evidence="5">
    <location>
        <begin position="18"/>
        <end position="80"/>
    </location>
</feature>
<evidence type="ECO:0000259" key="7">
    <source>
        <dbReference type="PROSITE" id="PS50850"/>
    </source>
</evidence>
<keyword evidence="4 6" id="KW-0472">Membrane</keyword>
<dbReference type="FunFam" id="1.20.1250.20:FF:000011">
    <property type="entry name" value="MFS multidrug transporter, putative"/>
    <property type="match status" value="1"/>
</dbReference>
<feature type="transmembrane region" description="Helical" evidence="6">
    <location>
        <begin position="511"/>
        <end position="537"/>
    </location>
</feature>
<proteinExistence type="predicted"/>
<keyword evidence="3 6" id="KW-1133">Transmembrane helix</keyword>
<dbReference type="CDD" id="cd17323">
    <property type="entry name" value="MFS_Tpo1_MDR_like"/>
    <property type="match status" value="1"/>
</dbReference>
<feature type="transmembrane region" description="Helical" evidence="6">
    <location>
        <begin position="483"/>
        <end position="505"/>
    </location>
</feature>
<feature type="transmembrane region" description="Helical" evidence="6">
    <location>
        <begin position="268"/>
        <end position="289"/>
    </location>
</feature>
<gene>
    <name evidence="8" type="ORF">JR316_006906</name>
</gene>
<name>A0A8H7XUT9_PSICU</name>
<organism evidence="8">
    <name type="scientific">Psilocybe cubensis</name>
    <name type="common">Psychedelic mushroom</name>
    <name type="synonym">Stropharia cubensis</name>
    <dbReference type="NCBI Taxonomy" id="181762"/>
    <lineage>
        <taxon>Eukaryota</taxon>
        <taxon>Fungi</taxon>
        <taxon>Dikarya</taxon>
        <taxon>Basidiomycota</taxon>
        <taxon>Agaricomycotina</taxon>
        <taxon>Agaricomycetes</taxon>
        <taxon>Agaricomycetidae</taxon>
        <taxon>Agaricales</taxon>
        <taxon>Agaricineae</taxon>
        <taxon>Strophariaceae</taxon>
        <taxon>Psilocybe</taxon>
    </lineage>
</organism>
<reference evidence="8" key="1">
    <citation type="submission" date="2021-02" db="EMBL/GenBank/DDBJ databases">
        <title>Psilocybe cubensis genome.</title>
        <authorList>
            <person name="Mckernan K.J."/>
            <person name="Crawford S."/>
            <person name="Trippe A."/>
            <person name="Kane L.T."/>
            <person name="Mclaughlin S."/>
        </authorList>
    </citation>
    <scope>NUCLEOTIDE SEQUENCE [LARGE SCALE GENOMIC DNA]</scope>
    <source>
        <strain evidence="8">MGC-MH-2018</strain>
    </source>
</reference>
<accession>A0A8H7XUT9</accession>
<feature type="domain" description="Major facilitator superfamily (MFS) profile" evidence="7">
    <location>
        <begin position="111"/>
        <end position="552"/>
    </location>
</feature>
<feature type="transmembrane region" description="Helical" evidence="6">
    <location>
        <begin position="238"/>
        <end position="262"/>
    </location>
</feature>
<dbReference type="AlphaFoldDB" id="A0A8H7XUT9"/>
<dbReference type="GO" id="GO:0005886">
    <property type="term" value="C:plasma membrane"/>
    <property type="evidence" value="ECO:0007669"/>
    <property type="project" value="TreeGrafter"/>
</dbReference>
<feature type="compositionally biased region" description="Basic and acidic residues" evidence="5">
    <location>
        <begin position="69"/>
        <end position="78"/>
    </location>
</feature>
<feature type="transmembrane region" description="Helical" evidence="6">
    <location>
        <begin position="345"/>
        <end position="364"/>
    </location>
</feature>
<dbReference type="Pfam" id="PF07690">
    <property type="entry name" value="MFS_1"/>
    <property type="match status" value="1"/>
</dbReference>
<evidence type="ECO:0000256" key="5">
    <source>
        <dbReference type="SAM" id="MobiDB-lite"/>
    </source>
</evidence>
<evidence type="ECO:0000313" key="8">
    <source>
        <dbReference type="EMBL" id="KAG5168310.1"/>
    </source>
</evidence>
<feature type="transmembrane region" description="Helical" evidence="6">
    <location>
        <begin position="205"/>
        <end position="226"/>
    </location>
</feature>
<dbReference type="OrthoDB" id="3357846at2759"/>
<dbReference type="Gene3D" id="1.20.1250.20">
    <property type="entry name" value="MFS general substrate transporter like domains"/>
    <property type="match status" value="1"/>
</dbReference>
<dbReference type="InterPro" id="IPR036259">
    <property type="entry name" value="MFS_trans_sf"/>
</dbReference>
<feature type="transmembrane region" description="Helical" evidence="6">
    <location>
        <begin position="110"/>
        <end position="130"/>
    </location>
</feature>
<keyword evidence="2 6" id="KW-0812">Transmembrane</keyword>
<evidence type="ECO:0000256" key="4">
    <source>
        <dbReference type="ARBA" id="ARBA00023136"/>
    </source>
</evidence>
<dbReference type="GO" id="GO:0015244">
    <property type="term" value="F:fluconazole transmembrane transporter activity"/>
    <property type="evidence" value="ECO:0007669"/>
    <property type="project" value="TreeGrafter"/>
</dbReference>
<sequence length="552" mass="61132">MSDIFRDSTVGSLINTLTNGRLFPHPEQRPDWVLPENLRPKEQRSSTDVKQKEKNAIDTPGVQTPSSRDSGEIEKGLVPEKAATPDKPVVGWYDDNDQENPMNWSLFKRCFVVALTCLLTTSVYTGSAIYTASIPDIMTTFNVGQTTATAGLSLYVIAYGIGPMFLSPLTEIPSIGRRPIYIITLIIYVALQVPTLFANNIHTLLAMRFLAGFFGSPALASGGATIQDMFHFIKLPNAMVLWSVTALCGPLIGPIMGGYAAAANGWKWPLYELLWITGFTLLVLIFWYPETNAETILLRRARRIRQRTGIQELTSESENRQSHLSFTNILFESLLRPFQLMTEPVILYLDLYIALGYAIFYLWFEAFPVVYVDIYHFGLGASGLPFLGLMITACVTGVCYLLYNKYVIEATFLRTGTIIPESRLTIALFAAPFGPIALFIFGWTARADIPWIAPTIGAALYLPGLFLIFQGAVVYMPMSYPRYAASILAGNGLFRALLGGAFPLFGRSLYTSIGVGGGCSLLAGITIAFWPGLWYLWKYGAQIRAKSKYANF</sequence>
<evidence type="ECO:0000256" key="1">
    <source>
        <dbReference type="ARBA" id="ARBA00004141"/>
    </source>
</evidence>
<dbReference type="InterPro" id="IPR011701">
    <property type="entry name" value="MFS"/>
</dbReference>
<evidence type="ECO:0000256" key="3">
    <source>
        <dbReference type="ARBA" id="ARBA00022989"/>
    </source>
</evidence>
<feature type="transmembrane region" description="Helical" evidence="6">
    <location>
        <begin position="451"/>
        <end position="476"/>
    </location>
</feature>
<comment type="subcellular location">
    <subcellularLocation>
        <location evidence="1">Membrane</location>
        <topology evidence="1">Multi-pass membrane protein</topology>
    </subcellularLocation>
</comment>
<feature type="compositionally biased region" description="Basic and acidic residues" evidence="5">
    <location>
        <begin position="38"/>
        <end position="56"/>
    </location>
</feature>